<sequence>MLETKRLTFREYTKDDFEHLYTMTSEPNVMKYIRHGGPWTKEETMQSLEKFVQWNKSGQGLFLAFNKEDGQLIGTSGLIPQVIEGMKELEVGYWVREPFWGQGYGYEQAKAWKEHGLRLGHKRLISLIQHGNAGSMRIAQKNGMIHEKNVGINGKQVAVFSIEV</sequence>
<dbReference type="AlphaFoldDB" id="A0AAU8NM97"/>
<protein>
    <submittedName>
        <fullName evidence="2">GNAT family N-acetyltransferase</fullName>
    </submittedName>
</protein>
<dbReference type="RefSeq" id="WP_342555658.1">
    <property type="nucleotide sequence ID" value="NZ_CP159992.1"/>
</dbReference>
<dbReference type="Gene3D" id="3.40.630.30">
    <property type="match status" value="1"/>
</dbReference>
<feature type="domain" description="N-acetyltransferase" evidence="1">
    <location>
        <begin position="7"/>
        <end position="164"/>
    </location>
</feature>
<dbReference type="EMBL" id="CP159992">
    <property type="protein sequence ID" value="XCP97736.1"/>
    <property type="molecule type" value="Genomic_DNA"/>
</dbReference>
<reference evidence="2" key="1">
    <citation type="submission" date="2024-05" db="EMBL/GenBank/DDBJ databases">
        <title>Draft genome assemblies of 36 bacteria isolated from hibernating arctic ground squirrels.</title>
        <authorList>
            <person name="McKee H."/>
            <person name="Mullen L."/>
            <person name="Drown D.M."/>
            <person name="Duddleston K.N."/>
        </authorList>
    </citation>
    <scope>NUCLEOTIDE SEQUENCE</scope>
    <source>
        <strain evidence="2">AN1007</strain>
    </source>
</reference>
<dbReference type="SUPFAM" id="SSF55729">
    <property type="entry name" value="Acyl-CoA N-acyltransferases (Nat)"/>
    <property type="match status" value="1"/>
</dbReference>
<dbReference type="Pfam" id="PF13302">
    <property type="entry name" value="Acetyltransf_3"/>
    <property type="match status" value="1"/>
</dbReference>
<dbReference type="PROSITE" id="PS51186">
    <property type="entry name" value="GNAT"/>
    <property type="match status" value="1"/>
</dbReference>
<dbReference type="PANTHER" id="PTHR43792">
    <property type="entry name" value="GNAT FAMILY, PUTATIVE (AFU_ORTHOLOGUE AFUA_3G00765)-RELATED-RELATED"/>
    <property type="match status" value="1"/>
</dbReference>
<accession>A0AAU8NM97</accession>
<dbReference type="InterPro" id="IPR016181">
    <property type="entry name" value="Acyl_CoA_acyltransferase"/>
</dbReference>
<name>A0AAU8NM97_9BACL</name>
<dbReference type="InterPro" id="IPR051531">
    <property type="entry name" value="N-acetyltransferase"/>
</dbReference>
<proteinExistence type="predicted"/>
<gene>
    <name evidence="2" type="ORF">ABXS70_13995</name>
</gene>
<dbReference type="PANTHER" id="PTHR43792:SF1">
    <property type="entry name" value="N-ACETYLTRANSFERASE DOMAIN-CONTAINING PROTEIN"/>
    <property type="match status" value="1"/>
</dbReference>
<dbReference type="GO" id="GO:0016747">
    <property type="term" value="F:acyltransferase activity, transferring groups other than amino-acyl groups"/>
    <property type="evidence" value="ECO:0007669"/>
    <property type="project" value="InterPro"/>
</dbReference>
<organism evidence="2">
    <name type="scientific">Paenibacillus sp. AN1007</name>
    <dbReference type="NCBI Taxonomy" id="3151385"/>
    <lineage>
        <taxon>Bacteria</taxon>
        <taxon>Bacillati</taxon>
        <taxon>Bacillota</taxon>
        <taxon>Bacilli</taxon>
        <taxon>Bacillales</taxon>
        <taxon>Paenibacillaceae</taxon>
        <taxon>Paenibacillus</taxon>
    </lineage>
</organism>
<evidence type="ECO:0000259" key="1">
    <source>
        <dbReference type="PROSITE" id="PS51186"/>
    </source>
</evidence>
<dbReference type="InterPro" id="IPR000182">
    <property type="entry name" value="GNAT_dom"/>
</dbReference>
<evidence type="ECO:0000313" key="2">
    <source>
        <dbReference type="EMBL" id="XCP97736.1"/>
    </source>
</evidence>